<protein>
    <submittedName>
        <fullName evidence="8">Major facilitator superfamily protein</fullName>
    </submittedName>
</protein>
<name>A0ABD1V8I0_9LAMI</name>
<comment type="caution">
    <text evidence="8">The sequence shown here is derived from an EMBL/GenBank/DDBJ whole genome shotgun (WGS) entry which is preliminary data.</text>
</comment>
<dbReference type="GO" id="GO:0016020">
    <property type="term" value="C:membrane"/>
    <property type="evidence" value="ECO:0007669"/>
    <property type="project" value="UniProtKB-SubCell"/>
</dbReference>
<evidence type="ECO:0000256" key="2">
    <source>
        <dbReference type="ARBA" id="ARBA00022692"/>
    </source>
</evidence>
<dbReference type="PANTHER" id="PTHR21576">
    <property type="entry name" value="UNCHARACTERIZED NODULIN-LIKE PROTEIN"/>
    <property type="match status" value="1"/>
</dbReference>
<feature type="domain" description="Nodulin-like" evidence="7">
    <location>
        <begin position="23"/>
        <end position="200"/>
    </location>
</feature>
<dbReference type="Pfam" id="PF06813">
    <property type="entry name" value="Nodulin-like"/>
    <property type="match status" value="1"/>
</dbReference>
<keyword evidence="2 6" id="KW-0812">Transmembrane</keyword>
<evidence type="ECO:0000256" key="3">
    <source>
        <dbReference type="ARBA" id="ARBA00022989"/>
    </source>
</evidence>
<keyword evidence="4 6" id="KW-0472">Membrane</keyword>
<evidence type="ECO:0000313" key="8">
    <source>
        <dbReference type="EMBL" id="KAL2533649.1"/>
    </source>
</evidence>
<evidence type="ECO:0000256" key="6">
    <source>
        <dbReference type="SAM" id="Phobius"/>
    </source>
</evidence>
<dbReference type="EMBL" id="JBFOLK010000002">
    <property type="protein sequence ID" value="KAL2533649.1"/>
    <property type="molecule type" value="Genomic_DNA"/>
</dbReference>
<comment type="similarity">
    <text evidence="5">Belongs to the major facilitator superfamily. Phosphate:H(+) symporter (TC 2.A.1.9) family.</text>
</comment>
<evidence type="ECO:0000259" key="7">
    <source>
        <dbReference type="Pfam" id="PF06813"/>
    </source>
</evidence>
<feature type="transmembrane region" description="Helical" evidence="6">
    <location>
        <begin position="24"/>
        <end position="47"/>
    </location>
</feature>
<evidence type="ECO:0000256" key="1">
    <source>
        <dbReference type="ARBA" id="ARBA00004141"/>
    </source>
</evidence>
<dbReference type="InterPro" id="IPR010658">
    <property type="entry name" value="Nodulin-like"/>
</dbReference>
<evidence type="ECO:0000256" key="5">
    <source>
        <dbReference type="ARBA" id="ARBA00044504"/>
    </source>
</evidence>
<comment type="subcellular location">
    <subcellularLocation>
        <location evidence="1">Membrane</location>
        <topology evidence="1">Multi-pass membrane protein</topology>
    </subcellularLocation>
</comment>
<dbReference type="PANTHER" id="PTHR21576:SF122">
    <property type="entry name" value="MFS TRANSPORTER"/>
    <property type="match status" value="1"/>
</dbReference>
<gene>
    <name evidence="8" type="ORF">Adt_07000</name>
</gene>
<dbReference type="Proteomes" id="UP001604336">
    <property type="component" value="Unassembled WGS sequence"/>
</dbReference>
<proteinExistence type="inferred from homology"/>
<feature type="transmembrane region" description="Helical" evidence="6">
    <location>
        <begin position="59"/>
        <end position="81"/>
    </location>
</feature>
<feature type="transmembrane region" description="Helical" evidence="6">
    <location>
        <begin position="87"/>
        <end position="109"/>
    </location>
</feature>
<dbReference type="AlphaFoldDB" id="A0ABD1V8I0"/>
<dbReference type="InterPro" id="IPR036259">
    <property type="entry name" value="MFS_trans_sf"/>
</dbReference>
<accession>A0ABD1V8I0</accession>
<keyword evidence="9" id="KW-1185">Reference proteome</keyword>
<evidence type="ECO:0000256" key="4">
    <source>
        <dbReference type="ARBA" id="ARBA00023136"/>
    </source>
</evidence>
<feature type="transmembrane region" description="Helical" evidence="6">
    <location>
        <begin position="153"/>
        <end position="172"/>
    </location>
</feature>
<organism evidence="8 9">
    <name type="scientific">Abeliophyllum distichum</name>
    <dbReference type="NCBI Taxonomy" id="126358"/>
    <lineage>
        <taxon>Eukaryota</taxon>
        <taxon>Viridiplantae</taxon>
        <taxon>Streptophyta</taxon>
        <taxon>Embryophyta</taxon>
        <taxon>Tracheophyta</taxon>
        <taxon>Spermatophyta</taxon>
        <taxon>Magnoliopsida</taxon>
        <taxon>eudicotyledons</taxon>
        <taxon>Gunneridae</taxon>
        <taxon>Pentapetalae</taxon>
        <taxon>asterids</taxon>
        <taxon>lamiids</taxon>
        <taxon>Lamiales</taxon>
        <taxon>Oleaceae</taxon>
        <taxon>Forsythieae</taxon>
        <taxon>Abeliophyllum</taxon>
    </lineage>
</organism>
<evidence type="ECO:0000313" key="9">
    <source>
        <dbReference type="Proteomes" id="UP001604336"/>
    </source>
</evidence>
<keyword evidence="3 6" id="KW-1133">Transmembrane helix</keyword>
<dbReference type="SUPFAM" id="SSF103473">
    <property type="entry name" value="MFS general substrate transporter"/>
    <property type="match status" value="1"/>
</dbReference>
<reference evidence="9" key="1">
    <citation type="submission" date="2024-07" db="EMBL/GenBank/DDBJ databases">
        <title>Two chromosome-level genome assemblies of Korean endemic species Abeliophyllum distichum and Forsythia ovata (Oleaceae).</title>
        <authorList>
            <person name="Jang H."/>
        </authorList>
    </citation>
    <scope>NUCLEOTIDE SEQUENCE [LARGE SCALE GENOMIC DNA]</scope>
</reference>
<sequence>MANLSGGGSFWTAGFGFHVLSSRWFTIFASILIMSVNGATYLFGVYSNDIKSSLGYDQTTLNLVSFFKDLGGNLGIISGLINEITPPWVVLAIGAVMNFFGYFMIWLAVTGRAAKPRVWQMCLYIWIGADSQAFANTGSLITCVKNFPESRGIVLGLLKGFVGLSGAIMTQLYHALHGNDTKSLILLIAWLPAAVSIVFSTNDSTHQDCSTQERGRPIL</sequence>
<feature type="transmembrane region" description="Helical" evidence="6">
    <location>
        <begin position="184"/>
        <end position="201"/>
    </location>
</feature>